<evidence type="ECO:0000256" key="2">
    <source>
        <dbReference type="ARBA" id="ARBA00005992"/>
    </source>
</evidence>
<dbReference type="GO" id="GO:0071972">
    <property type="term" value="F:peptidoglycan L,D-transpeptidase activity"/>
    <property type="evidence" value="ECO:0007669"/>
    <property type="project" value="TreeGrafter"/>
</dbReference>
<dbReference type="GO" id="GO:0018104">
    <property type="term" value="P:peptidoglycan-protein cross-linking"/>
    <property type="evidence" value="ECO:0007669"/>
    <property type="project" value="TreeGrafter"/>
</dbReference>
<evidence type="ECO:0000256" key="1">
    <source>
        <dbReference type="ARBA" id="ARBA00004752"/>
    </source>
</evidence>
<dbReference type="InterPro" id="IPR050979">
    <property type="entry name" value="LD-transpeptidase"/>
</dbReference>
<name>A0A7C9VBT3_9HYPH</name>
<keyword evidence="12" id="KW-1185">Reference proteome</keyword>
<keyword evidence="6 7" id="KW-0961">Cell wall biogenesis/degradation</keyword>
<evidence type="ECO:0000259" key="10">
    <source>
        <dbReference type="PROSITE" id="PS52029"/>
    </source>
</evidence>
<feature type="active site" description="Proton donor/acceptor" evidence="7">
    <location>
        <position position="449"/>
    </location>
</feature>
<evidence type="ECO:0000256" key="3">
    <source>
        <dbReference type="ARBA" id="ARBA00022679"/>
    </source>
</evidence>
<evidence type="ECO:0000313" key="11">
    <source>
        <dbReference type="EMBL" id="NGN44923.1"/>
    </source>
</evidence>
<dbReference type="CDD" id="cd16913">
    <property type="entry name" value="YkuD_like"/>
    <property type="match status" value="1"/>
</dbReference>
<evidence type="ECO:0000256" key="9">
    <source>
        <dbReference type="SAM" id="SignalP"/>
    </source>
</evidence>
<feature type="active site" description="Nucleophile" evidence="7">
    <location>
        <position position="465"/>
    </location>
</feature>
<keyword evidence="9" id="KW-0732">Signal</keyword>
<keyword evidence="5 7" id="KW-0573">Peptidoglycan synthesis</keyword>
<dbReference type="GO" id="GO:0008360">
    <property type="term" value="P:regulation of cell shape"/>
    <property type="evidence" value="ECO:0007669"/>
    <property type="project" value="UniProtKB-UniRule"/>
</dbReference>
<dbReference type="GO" id="GO:0016740">
    <property type="term" value="F:transferase activity"/>
    <property type="evidence" value="ECO:0007669"/>
    <property type="project" value="UniProtKB-KW"/>
</dbReference>
<evidence type="ECO:0000256" key="4">
    <source>
        <dbReference type="ARBA" id="ARBA00022960"/>
    </source>
</evidence>
<evidence type="ECO:0000256" key="5">
    <source>
        <dbReference type="ARBA" id="ARBA00022984"/>
    </source>
</evidence>
<evidence type="ECO:0000256" key="6">
    <source>
        <dbReference type="ARBA" id="ARBA00023316"/>
    </source>
</evidence>
<comment type="caution">
    <text evidence="11">The sequence shown here is derived from an EMBL/GenBank/DDBJ whole genome shotgun (WGS) entry which is preliminary data.</text>
</comment>
<comment type="similarity">
    <text evidence="2">Belongs to the YkuD family.</text>
</comment>
<dbReference type="EMBL" id="JAAKZG010000021">
    <property type="protein sequence ID" value="NGN44923.1"/>
    <property type="molecule type" value="Genomic_DNA"/>
</dbReference>
<gene>
    <name evidence="11" type="ORF">G6N74_28085</name>
</gene>
<dbReference type="PANTHER" id="PTHR30582">
    <property type="entry name" value="L,D-TRANSPEPTIDASE"/>
    <property type="match status" value="1"/>
</dbReference>
<sequence length="490" mass="52589">MVGKFFVVSAFAAGFCTFGAQASVSSDTRSEENSRRIAVNGSDVLLAQAGDVEVYFDGNGNRVIVDSYTGQVIAIQPPRGVVGQRDRRALRQRELRRSDPYQGDPAYGERSRRDELLGPADEGYDEYPNNGGYSRNVPREEFPPAPGRAFPDEQADPNGGYGAEPQIVRREPVERSPLGTPGLETPQTSPSISEPPAIGGATVEPPTTFTAREDVAGMQILMDRAGASPGVIDGKFGSNVDKAFEAYRQLTGTNLKSTDTAAIKEVLAASGGDPFINYTITPEDAAGPFVASVPADYSQKAQLDHMSYTSVPEMLAERFHMDETYLRSLNPQANFSRPGTIIRVANIGKPVATKVQRIIADKGLKQVRAYDAEGKLVAAYPATIGSSDTPSPTGTHAVSRVALNPNYTYNPKLNFKQGDNDKILTIPPGPNGPVGTVWIALDKPTYGIHGTPDPSKIGKTESHGCVRLTNWDAQELAKLVSPGVTVEFTD</sequence>
<feature type="chain" id="PRO_5028960387" evidence="9">
    <location>
        <begin position="23"/>
        <end position="490"/>
    </location>
</feature>
<dbReference type="Proteomes" id="UP000481252">
    <property type="component" value="Unassembled WGS sequence"/>
</dbReference>
<dbReference type="InterPro" id="IPR038063">
    <property type="entry name" value="Transpep_catalytic_dom"/>
</dbReference>
<reference evidence="11 12" key="1">
    <citation type="submission" date="2020-02" db="EMBL/GenBank/DDBJ databases">
        <title>Genome sequence of the type strain CGMCC 1.15528 of Mesorhizobium zhangyense.</title>
        <authorList>
            <person name="Gao J."/>
            <person name="Sun J."/>
        </authorList>
    </citation>
    <scope>NUCLEOTIDE SEQUENCE [LARGE SCALE GENOMIC DNA]</scope>
    <source>
        <strain evidence="11 12">CGMCC 1.15528</strain>
    </source>
</reference>
<dbReference type="UniPathway" id="UPA00219"/>
<dbReference type="RefSeq" id="WP_165121295.1">
    <property type="nucleotide sequence ID" value="NZ_JAAKZG010000021.1"/>
</dbReference>
<comment type="pathway">
    <text evidence="1 7">Cell wall biogenesis; peptidoglycan biosynthesis.</text>
</comment>
<dbReference type="PROSITE" id="PS52029">
    <property type="entry name" value="LD_TPASE"/>
    <property type="match status" value="1"/>
</dbReference>
<evidence type="ECO:0000256" key="8">
    <source>
        <dbReference type="SAM" id="MobiDB-lite"/>
    </source>
</evidence>
<dbReference type="Pfam" id="PF03734">
    <property type="entry name" value="YkuD"/>
    <property type="match status" value="1"/>
</dbReference>
<feature type="domain" description="L,D-TPase catalytic" evidence="10">
    <location>
        <begin position="356"/>
        <end position="489"/>
    </location>
</feature>
<evidence type="ECO:0000313" key="12">
    <source>
        <dbReference type="Proteomes" id="UP000481252"/>
    </source>
</evidence>
<dbReference type="InterPro" id="IPR005490">
    <property type="entry name" value="LD_TPept_cat_dom"/>
</dbReference>
<feature type="region of interest" description="Disordered" evidence="8">
    <location>
        <begin position="79"/>
        <end position="206"/>
    </location>
</feature>
<proteinExistence type="inferred from homology"/>
<dbReference type="PANTHER" id="PTHR30582:SF30">
    <property type="entry name" value="BLR4375 PROTEIN"/>
    <property type="match status" value="1"/>
</dbReference>
<feature type="signal peptide" evidence="9">
    <location>
        <begin position="1"/>
        <end position="22"/>
    </location>
</feature>
<dbReference type="Gene3D" id="2.40.440.10">
    <property type="entry name" value="L,D-transpeptidase catalytic domain-like"/>
    <property type="match status" value="1"/>
</dbReference>
<keyword evidence="3" id="KW-0808">Transferase</keyword>
<feature type="compositionally biased region" description="Basic and acidic residues" evidence="8">
    <location>
        <begin position="107"/>
        <end position="116"/>
    </location>
</feature>
<dbReference type="AlphaFoldDB" id="A0A7C9VBT3"/>
<dbReference type="SUPFAM" id="SSF141523">
    <property type="entry name" value="L,D-transpeptidase catalytic domain-like"/>
    <property type="match status" value="1"/>
</dbReference>
<organism evidence="11 12">
    <name type="scientific">Mesorhizobium zhangyense</name>
    <dbReference type="NCBI Taxonomy" id="1776730"/>
    <lineage>
        <taxon>Bacteria</taxon>
        <taxon>Pseudomonadati</taxon>
        <taxon>Pseudomonadota</taxon>
        <taxon>Alphaproteobacteria</taxon>
        <taxon>Hyphomicrobiales</taxon>
        <taxon>Phyllobacteriaceae</taxon>
        <taxon>Mesorhizobium</taxon>
    </lineage>
</organism>
<keyword evidence="4 7" id="KW-0133">Cell shape</keyword>
<evidence type="ECO:0000256" key="7">
    <source>
        <dbReference type="PROSITE-ProRule" id="PRU01373"/>
    </source>
</evidence>
<dbReference type="GO" id="GO:0071555">
    <property type="term" value="P:cell wall organization"/>
    <property type="evidence" value="ECO:0007669"/>
    <property type="project" value="UniProtKB-UniRule"/>
</dbReference>
<protein>
    <submittedName>
        <fullName evidence="11">L,D-transpeptidase</fullName>
    </submittedName>
</protein>
<accession>A0A7C9VBT3</accession>
<dbReference type="GO" id="GO:0005576">
    <property type="term" value="C:extracellular region"/>
    <property type="evidence" value="ECO:0007669"/>
    <property type="project" value="TreeGrafter"/>
</dbReference>
<feature type="compositionally biased region" description="Basic and acidic residues" evidence="8">
    <location>
        <begin position="84"/>
        <end position="99"/>
    </location>
</feature>